<dbReference type="GO" id="GO:0008757">
    <property type="term" value="F:S-adenosylmethionine-dependent methyltransferase activity"/>
    <property type="evidence" value="ECO:0007669"/>
    <property type="project" value="InterPro"/>
</dbReference>
<dbReference type="Pfam" id="PF08241">
    <property type="entry name" value="Methyltransf_11"/>
    <property type="match status" value="1"/>
</dbReference>
<organism evidence="2 3">
    <name type="scientific">candidate division WWE3 bacterium RIFCSPHIGHO2_01_FULL_42_13</name>
    <dbReference type="NCBI Taxonomy" id="1802617"/>
    <lineage>
        <taxon>Bacteria</taxon>
        <taxon>Katanobacteria</taxon>
    </lineage>
</organism>
<dbReference type="STRING" id="1802617.A2886_00960"/>
<dbReference type="AlphaFoldDB" id="A0A1F4UQX6"/>
<evidence type="ECO:0000313" key="3">
    <source>
        <dbReference type="Proteomes" id="UP000176608"/>
    </source>
</evidence>
<evidence type="ECO:0000313" key="2">
    <source>
        <dbReference type="EMBL" id="OGC47200.1"/>
    </source>
</evidence>
<dbReference type="InterPro" id="IPR029063">
    <property type="entry name" value="SAM-dependent_MTases_sf"/>
</dbReference>
<accession>A0A1F4UQX6</accession>
<dbReference type="Gene3D" id="3.40.50.150">
    <property type="entry name" value="Vaccinia Virus protein VP39"/>
    <property type="match status" value="1"/>
</dbReference>
<dbReference type="CDD" id="cd02440">
    <property type="entry name" value="AdoMet_MTases"/>
    <property type="match status" value="1"/>
</dbReference>
<protein>
    <recommendedName>
        <fullName evidence="1">Methyltransferase type 11 domain-containing protein</fullName>
    </recommendedName>
</protein>
<gene>
    <name evidence="2" type="ORF">A2886_00960</name>
</gene>
<dbReference type="InterPro" id="IPR013216">
    <property type="entry name" value="Methyltransf_11"/>
</dbReference>
<proteinExistence type="predicted"/>
<dbReference type="Proteomes" id="UP000176608">
    <property type="component" value="Unassembled WGS sequence"/>
</dbReference>
<comment type="caution">
    <text evidence="2">The sequence shown here is derived from an EMBL/GenBank/DDBJ whole genome shotgun (WGS) entry which is preliminary data.</text>
</comment>
<dbReference type="SUPFAM" id="SSF53335">
    <property type="entry name" value="S-adenosyl-L-methionine-dependent methyltransferases"/>
    <property type="match status" value="1"/>
</dbReference>
<name>A0A1F4UQX6_UNCKA</name>
<dbReference type="EMBL" id="MEVA01000016">
    <property type="protein sequence ID" value="OGC47200.1"/>
    <property type="molecule type" value="Genomic_DNA"/>
</dbReference>
<dbReference type="PANTHER" id="PTHR43861:SF1">
    <property type="entry name" value="TRANS-ACONITATE 2-METHYLTRANSFERASE"/>
    <property type="match status" value="1"/>
</dbReference>
<feature type="domain" description="Methyltransferase type 11" evidence="1">
    <location>
        <begin position="44"/>
        <end position="135"/>
    </location>
</feature>
<evidence type="ECO:0000259" key="1">
    <source>
        <dbReference type="Pfam" id="PF08241"/>
    </source>
</evidence>
<reference evidence="2 3" key="1">
    <citation type="journal article" date="2016" name="Nat. Commun.">
        <title>Thousands of microbial genomes shed light on interconnected biogeochemical processes in an aquifer system.</title>
        <authorList>
            <person name="Anantharaman K."/>
            <person name="Brown C.T."/>
            <person name="Hug L.A."/>
            <person name="Sharon I."/>
            <person name="Castelle C.J."/>
            <person name="Probst A.J."/>
            <person name="Thomas B.C."/>
            <person name="Singh A."/>
            <person name="Wilkins M.J."/>
            <person name="Karaoz U."/>
            <person name="Brodie E.L."/>
            <person name="Williams K.H."/>
            <person name="Hubbard S.S."/>
            <person name="Banfield J.F."/>
        </authorList>
    </citation>
    <scope>NUCLEOTIDE SEQUENCE [LARGE SCALE GENOMIC DNA]</scope>
</reference>
<dbReference type="PANTHER" id="PTHR43861">
    <property type="entry name" value="TRANS-ACONITATE 2-METHYLTRANSFERASE-RELATED"/>
    <property type="match status" value="1"/>
</dbReference>
<sequence>MNYKEYENMEKFEKSYWWHRGRLYLLEKLINSHFQKKRGDAQLLEVGSGTGETVKFLSNFGKVTGIDVSERAVEFCRSKGLENIILGDINELDLSEHKNTYDAVFALDTMEHIQDDVGAMKRINEMLKEEGLLFLTVPAHKFLWSEHDEALHHKRRYHSLELLQKLRDAGFEPIKKSYFVFTAFFPILFFRTWNTVFGRSAYPKTSYVMLPKILNDFATNVLKLEAKIIQKINFPIGTTIVAVAKKPKI</sequence>